<dbReference type="Pfam" id="PF13855">
    <property type="entry name" value="LRR_8"/>
    <property type="match status" value="1"/>
</dbReference>
<dbReference type="SMART" id="SM00369">
    <property type="entry name" value="LRR_TYP"/>
    <property type="match status" value="8"/>
</dbReference>
<dbReference type="OrthoDB" id="2021138at2759"/>
<organism evidence="4 5">
    <name type="scientific">Aphis glycines</name>
    <name type="common">Soybean aphid</name>
    <dbReference type="NCBI Taxonomy" id="307491"/>
    <lineage>
        <taxon>Eukaryota</taxon>
        <taxon>Metazoa</taxon>
        <taxon>Ecdysozoa</taxon>
        <taxon>Arthropoda</taxon>
        <taxon>Hexapoda</taxon>
        <taxon>Insecta</taxon>
        <taxon>Pterygota</taxon>
        <taxon>Neoptera</taxon>
        <taxon>Paraneoptera</taxon>
        <taxon>Hemiptera</taxon>
        <taxon>Sternorrhyncha</taxon>
        <taxon>Aphidomorpha</taxon>
        <taxon>Aphidoidea</taxon>
        <taxon>Aphididae</taxon>
        <taxon>Aphidini</taxon>
        <taxon>Aphis</taxon>
        <taxon>Aphis</taxon>
    </lineage>
</organism>
<dbReference type="EMBL" id="VYZN01000041">
    <property type="protein sequence ID" value="KAE9531474.1"/>
    <property type="molecule type" value="Genomic_DNA"/>
</dbReference>
<feature type="transmembrane region" description="Helical" evidence="3">
    <location>
        <begin position="20"/>
        <end position="38"/>
    </location>
</feature>
<keyword evidence="3" id="KW-0472">Membrane</keyword>
<dbReference type="Pfam" id="PF00560">
    <property type="entry name" value="LRR_1"/>
    <property type="match status" value="2"/>
</dbReference>
<evidence type="ECO:0000256" key="3">
    <source>
        <dbReference type="SAM" id="Phobius"/>
    </source>
</evidence>
<accession>A0A6G0TEV1</accession>
<proteinExistence type="predicted"/>
<dbReference type="GO" id="GO:0005737">
    <property type="term" value="C:cytoplasm"/>
    <property type="evidence" value="ECO:0007669"/>
    <property type="project" value="TreeGrafter"/>
</dbReference>
<protein>
    <submittedName>
        <fullName evidence="4">Uncharacterized protein</fullName>
    </submittedName>
</protein>
<evidence type="ECO:0000256" key="1">
    <source>
        <dbReference type="ARBA" id="ARBA00022614"/>
    </source>
</evidence>
<dbReference type="InterPro" id="IPR050216">
    <property type="entry name" value="LRR_domain-containing"/>
</dbReference>
<evidence type="ECO:0000313" key="5">
    <source>
        <dbReference type="Proteomes" id="UP000475862"/>
    </source>
</evidence>
<name>A0A6G0TEV1_APHGL</name>
<dbReference type="PANTHER" id="PTHR48051">
    <property type="match status" value="1"/>
</dbReference>
<keyword evidence="1" id="KW-0433">Leucine-rich repeat</keyword>
<sequence length="663" mass="76884">MYTYLVDYKSTYKVYVKCINVYNIFIYNLFLIVTFVFFKTKSFFKLQHVARKRLDEDLTFLISSSNWNLYHKWCYTVVLLIKVSFSARIKILFMVTDIDNIVSLVLLPLSIIPAFEKIRSLGIDIAVVLIRKVHVRYRYTVFICRVIMDISKGCSCSCCDQCMRHPTFHTIQKLCDINACLDGLTSLDISSSSIREVPDFIGNLVNLVKLDLSSNELKTLPLSLVKCQRLTDLILSHNTFSQIPQCLIDGMHSLKTLDLSHNQLLDISIKPFCIQQLLTLNISNNSKLSTFPQWLWSNECSSLESLDISFTKCLDKIEVDPYLYMYGISNHLKYLYLSNTNSDVKKLDFIKHLKNLRNVVLDNKDTMIKNCRNYYCDVPLVFNYRFKHVDSLSMINVNLSTIGSRVYFSFPCIRFLNLSNNSIVLLPNSLSELTNLEICDFSNNQILTIPESFKSLKNLKRLILNNNWLSTFPEIIEDLLNLEMLDLYANKLAICPSWNLNSNIKLLDLEQNLFSTETDININIYANYSKLLKNLRSSITEDRVIGRLCFEEPNDTESETDGSSSHWSECSNHELINIRESQDNTHFKPEESWDCDIYELTTDVFDPKSFELNLMNELKTLEKLLNVDEKKNARKVRLANEHYFCPGDELPKSSITIYVIHLI</sequence>
<dbReference type="InterPro" id="IPR001611">
    <property type="entry name" value="Leu-rich_rpt"/>
</dbReference>
<evidence type="ECO:0000256" key="2">
    <source>
        <dbReference type="ARBA" id="ARBA00022737"/>
    </source>
</evidence>
<keyword evidence="2" id="KW-0677">Repeat</keyword>
<dbReference type="Proteomes" id="UP000475862">
    <property type="component" value="Unassembled WGS sequence"/>
</dbReference>
<dbReference type="InterPro" id="IPR003591">
    <property type="entry name" value="Leu-rich_rpt_typical-subtyp"/>
</dbReference>
<evidence type="ECO:0000313" key="4">
    <source>
        <dbReference type="EMBL" id="KAE9531474.1"/>
    </source>
</evidence>
<gene>
    <name evidence="4" type="ORF">AGLY_010680</name>
</gene>
<comment type="caution">
    <text evidence="4">The sequence shown here is derived from an EMBL/GenBank/DDBJ whole genome shotgun (WGS) entry which is preliminary data.</text>
</comment>
<dbReference type="SMART" id="SM00364">
    <property type="entry name" value="LRR_BAC"/>
    <property type="match status" value="4"/>
</dbReference>
<keyword evidence="3" id="KW-0812">Transmembrane</keyword>
<keyword evidence="3" id="KW-1133">Transmembrane helix</keyword>
<dbReference type="InterPro" id="IPR032675">
    <property type="entry name" value="LRR_dom_sf"/>
</dbReference>
<keyword evidence="5" id="KW-1185">Reference proteome</keyword>
<dbReference type="AlphaFoldDB" id="A0A6G0TEV1"/>
<dbReference type="PRINTS" id="PR00019">
    <property type="entry name" value="LEURICHRPT"/>
</dbReference>
<dbReference type="PANTHER" id="PTHR48051:SF1">
    <property type="entry name" value="RAS SUPPRESSOR PROTEIN 1"/>
    <property type="match status" value="1"/>
</dbReference>
<dbReference type="PROSITE" id="PS51450">
    <property type="entry name" value="LRR"/>
    <property type="match status" value="2"/>
</dbReference>
<dbReference type="SUPFAM" id="SSF52058">
    <property type="entry name" value="L domain-like"/>
    <property type="match status" value="2"/>
</dbReference>
<reference evidence="4 5" key="1">
    <citation type="submission" date="2019-08" db="EMBL/GenBank/DDBJ databases">
        <title>The genome of the soybean aphid Biotype 1, its phylome, world population structure and adaptation to the North American continent.</title>
        <authorList>
            <person name="Giordano R."/>
            <person name="Donthu R.K."/>
            <person name="Hernandez A.G."/>
            <person name="Wright C.L."/>
            <person name="Zimin A.V."/>
        </authorList>
    </citation>
    <scope>NUCLEOTIDE SEQUENCE [LARGE SCALE GENOMIC DNA]</scope>
    <source>
        <tissue evidence="4">Whole aphids</tissue>
    </source>
</reference>
<dbReference type="Gene3D" id="3.80.10.10">
    <property type="entry name" value="Ribonuclease Inhibitor"/>
    <property type="match status" value="2"/>
</dbReference>